<dbReference type="InterPro" id="IPR050309">
    <property type="entry name" value="Type-B_Carboxylest/Lipase"/>
</dbReference>
<evidence type="ECO:0000313" key="7">
    <source>
        <dbReference type="Proteomes" id="UP000032680"/>
    </source>
</evidence>
<reference evidence="6 7" key="1">
    <citation type="submission" date="2012-11" db="EMBL/GenBank/DDBJ databases">
        <title>Whole genome sequence of Acidisphaera rubrifaciens HS-AP3.</title>
        <authorList>
            <person name="Azuma Y."/>
            <person name="Higashiura N."/>
            <person name="Hirakawa H."/>
            <person name="Matsushita K."/>
        </authorList>
    </citation>
    <scope>NUCLEOTIDE SEQUENCE [LARGE SCALE GENOMIC DNA]</scope>
    <source>
        <strain evidence="6 7">HS-AP3</strain>
    </source>
</reference>
<keyword evidence="7" id="KW-1185">Reference proteome</keyword>
<evidence type="ECO:0000256" key="1">
    <source>
        <dbReference type="ARBA" id="ARBA00005964"/>
    </source>
</evidence>
<dbReference type="InterPro" id="IPR002018">
    <property type="entry name" value="CarbesteraseB"/>
</dbReference>
<dbReference type="OrthoDB" id="9775851at2"/>
<feature type="domain" description="Carboxylesterase type B" evidence="5">
    <location>
        <begin position="25"/>
        <end position="472"/>
    </location>
</feature>
<keyword evidence="2 3" id="KW-0378">Hydrolase</keyword>
<accession>A0A0D6P328</accession>
<dbReference type="InterPro" id="IPR019819">
    <property type="entry name" value="Carboxylesterase_B_CS"/>
</dbReference>
<dbReference type="InterPro" id="IPR029058">
    <property type="entry name" value="AB_hydrolase_fold"/>
</dbReference>
<sequence>MRAALWPCALLGLLLATQTARADAAPQVQTASGPVVGQTVDGIARFLGIPYAAPPVGERRLRPPAPPVAWTAPRIADHYGSACPQLPRIGPGSTDEDCLFLNVWAPVGAKDLPVMVFIHGGSFNAGDGGDTTRNPNGPGPRYGGTDLARQGHAVVVTLNYRLGTLGFLAAPALDAENRAHTSGNYGLLDQVAALHWVQDNIARFGGDPRRVTVFGESAGGISVLYLLAMPRAGGLFQRAIVESANDGTAPPLATAEAHDKPVVAAIGCDKDDDAATADCLRAAPVSAFLAHGGPLPTIDGHVIPNAPRAAFNAGFFNHVPVLIGTNADEGTYFATVAEKSVGRALNQDDRQAIEARAFGAHAADVDAAYPPSAYPSPGAALAAIVTDSFFACPSAAVREALAPIVPVQGYEFRQPDPARNFPLPVAPVSPPDIPLGDAHTTELAYVFGHDGEGKPLAGHDAALSARMIAQWTGATAGAPFETFAEPAAAPRDFGEAHHCLFWASIGGPEALFVSVPRH</sequence>
<keyword evidence="3" id="KW-0732">Signal</keyword>
<gene>
    <name evidence="6" type="ORF">Asru_0050_11</name>
</gene>
<dbReference type="Proteomes" id="UP000032680">
    <property type="component" value="Unassembled WGS sequence"/>
</dbReference>
<dbReference type="AlphaFoldDB" id="A0A0D6P328"/>
<feature type="chain" id="PRO_5005115224" description="Carboxylic ester hydrolase" evidence="3">
    <location>
        <begin position="23"/>
        <end position="518"/>
    </location>
</feature>
<dbReference type="Gene3D" id="3.40.50.1820">
    <property type="entry name" value="alpha/beta hydrolase"/>
    <property type="match status" value="1"/>
</dbReference>
<dbReference type="PROSITE" id="PS00941">
    <property type="entry name" value="CARBOXYLESTERASE_B_2"/>
    <property type="match status" value="1"/>
</dbReference>
<proteinExistence type="inferred from homology"/>
<evidence type="ECO:0000256" key="4">
    <source>
        <dbReference type="SAM" id="MobiDB-lite"/>
    </source>
</evidence>
<dbReference type="ESTHER" id="9prot-a0a0d6p328">
    <property type="family name" value="Carb_B_Bacteria"/>
</dbReference>
<organism evidence="6 7">
    <name type="scientific">Acidisphaera rubrifaciens HS-AP3</name>
    <dbReference type="NCBI Taxonomy" id="1231350"/>
    <lineage>
        <taxon>Bacteria</taxon>
        <taxon>Pseudomonadati</taxon>
        <taxon>Pseudomonadota</taxon>
        <taxon>Alphaproteobacteria</taxon>
        <taxon>Acetobacterales</taxon>
        <taxon>Acetobacteraceae</taxon>
        <taxon>Acidisphaera</taxon>
    </lineage>
</organism>
<dbReference type="EC" id="3.1.1.-" evidence="3"/>
<dbReference type="PANTHER" id="PTHR11559">
    <property type="entry name" value="CARBOXYLESTERASE"/>
    <property type="match status" value="1"/>
</dbReference>
<feature type="region of interest" description="Disordered" evidence="4">
    <location>
        <begin position="125"/>
        <end position="146"/>
    </location>
</feature>
<evidence type="ECO:0000256" key="2">
    <source>
        <dbReference type="ARBA" id="ARBA00022801"/>
    </source>
</evidence>
<dbReference type="EMBL" id="BANB01000050">
    <property type="protein sequence ID" value="GAN76087.1"/>
    <property type="molecule type" value="Genomic_DNA"/>
</dbReference>
<evidence type="ECO:0000313" key="6">
    <source>
        <dbReference type="EMBL" id="GAN76087.1"/>
    </source>
</evidence>
<dbReference type="GO" id="GO:0016787">
    <property type="term" value="F:hydrolase activity"/>
    <property type="evidence" value="ECO:0007669"/>
    <property type="project" value="UniProtKB-KW"/>
</dbReference>
<name>A0A0D6P328_9PROT</name>
<comment type="caution">
    <text evidence="6">The sequence shown here is derived from an EMBL/GenBank/DDBJ whole genome shotgun (WGS) entry which is preliminary data.</text>
</comment>
<comment type="similarity">
    <text evidence="1 3">Belongs to the type-B carboxylesterase/lipase family.</text>
</comment>
<evidence type="ECO:0000256" key="3">
    <source>
        <dbReference type="RuleBase" id="RU361235"/>
    </source>
</evidence>
<protein>
    <recommendedName>
        <fullName evidence="3">Carboxylic ester hydrolase</fullName>
        <ecNumber evidence="3">3.1.1.-</ecNumber>
    </recommendedName>
</protein>
<dbReference type="Pfam" id="PF00135">
    <property type="entry name" value="COesterase"/>
    <property type="match status" value="1"/>
</dbReference>
<dbReference type="SUPFAM" id="SSF53474">
    <property type="entry name" value="alpha/beta-Hydrolases"/>
    <property type="match status" value="1"/>
</dbReference>
<feature type="signal peptide" evidence="3">
    <location>
        <begin position="1"/>
        <end position="22"/>
    </location>
</feature>
<dbReference type="PROSITE" id="PS00122">
    <property type="entry name" value="CARBOXYLESTERASE_B_1"/>
    <property type="match status" value="1"/>
</dbReference>
<dbReference type="InterPro" id="IPR019826">
    <property type="entry name" value="Carboxylesterase_B_AS"/>
</dbReference>
<evidence type="ECO:0000259" key="5">
    <source>
        <dbReference type="Pfam" id="PF00135"/>
    </source>
</evidence>
<dbReference type="RefSeq" id="WP_048859862.1">
    <property type="nucleotide sequence ID" value="NZ_BANB01000050.1"/>
</dbReference>